<comment type="caution">
    <text evidence="3">The sequence shown here is derived from an EMBL/GenBank/DDBJ whole genome shotgun (WGS) entry which is preliminary data.</text>
</comment>
<accession>A0ABD5V809</accession>
<evidence type="ECO:0000256" key="1">
    <source>
        <dbReference type="SAM" id="MobiDB-lite"/>
    </source>
</evidence>
<protein>
    <recommendedName>
        <fullName evidence="2">DUF7350 domain-containing protein</fullName>
    </recommendedName>
</protein>
<dbReference type="AlphaFoldDB" id="A0ABD5V809"/>
<proteinExistence type="predicted"/>
<gene>
    <name evidence="3" type="ORF">ACFQGH_13870</name>
</gene>
<dbReference type="InterPro" id="IPR038482">
    <property type="entry name" value="Tp34-type_sf"/>
</dbReference>
<evidence type="ECO:0000313" key="4">
    <source>
        <dbReference type="Proteomes" id="UP001596312"/>
    </source>
</evidence>
<dbReference type="PROSITE" id="PS51257">
    <property type="entry name" value="PROKAR_LIPOPROTEIN"/>
    <property type="match status" value="1"/>
</dbReference>
<keyword evidence="4" id="KW-1185">Reference proteome</keyword>
<name>A0ABD5V809_9EURY</name>
<feature type="compositionally biased region" description="Basic and acidic residues" evidence="1">
    <location>
        <begin position="220"/>
        <end position="241"/>
    </location>
</feature>
<feature type="region of interest" description="Disordered" evidence="1">
    <location>
        <begin position="205"/>
        <end position="252"/>
    </location>
</feature>
<dbReference type="EMBL" id="JBHSXQ010000004">
    <property type="protein sequence ID" value="MFC6906280.1"/>
    <property type="molecule type" value="Genomic_DNA"/>
</dbReference>
<sequence>MHRRTALRTGAALFCGTTLAGCLDTLGSESAWRDLVIDRPDEIYVPPKADGMVVWANETNGESEEGGREYALALSATRPHRFWTVTGRETNQISMRDAHSAHLMVSVWEPESGRLLPAEVRISIERSGESVLDRTLWPMLSQRMGFHYGDNVALPDAGEYRASVRVLPLGIAYRGGFEGGFEPASFDLGFEYDPDGIEALDLTVHEESRRGRSGAVEPMEGDHGHGHEDGDGNDHEDHDGPSHPPVPIAPPAEAFPTVVGEEQAGDYRLVVATADHEEGTYLIASPRTPYNGFPLPFCSLSAEVDRGSSGAESVSLAEATDPEFGHHYGAVVESFSGAELTVGVESPPQITRHEGYETAFFDLPELSLRAP</sequence>
<feature type="domain" description="DUF7350" evidence="2">
    <location>
        <begin position="257"/>
        <end position="368"/>
    </location>
</feature>
<dbReference type="Proteomes" id="UP001596312">
    <property type="component" value="Unassembled WGS sequence"/>
</dbReference>
<evidence type="ECO:0000259" key="2">
    <source>
        <dbReference type="Pfam" id="PF24041"/>
    </source>
</evidence>
<dbReference type="Pfam" id="PF24041">
    <property type="entry name" value="DUF7350"/>
    <property type="match status" value="1"/>
</dbReference>
<dbReference type="RefSeq" id="WP_340604837.1">
    <property type="nucleotide sequence ID" value="NZ_JBBMXV010000004.1"/>
</dbReference>
<dbReference type="Gene3D" id="2.60.40.2480">
    <property type="entry name" value="Periplasmic metal-binding protein Tp34-type"/>
    <property type="match status" value="1"/>
</dbReference>
<evidence type="ECO:0000313" key="3">
    <source>
        <dbReference type="EMBL" id="MFC6906280.1"/>
    </source>
</evidence>
<reference evidence="3 4" key="1">
    <citation type="journal article" date="2019" name="Int. J. Syst. Evol. Microbiol.">
        <title>The Global Catalogue of Microorganisms (GCM) 10K type strain sequencing project: providing services to taxonomists for standard genome sequencing and annotation.</title>
        <authorList>
            <consortium name="The Broad Institute Genomics Platform"/>
            <consortium name="The Broad Institute Genome Sequencing Center for Infectious Disease"/>
            <person name="Wu L."/>
            <person name="Ma J."/>
        </authorList>
    </citation>
    <scope>NUCLEOTIDE SEQUENCE [LARGE SCALE GENOMIC DNA]</scope>
    <source>
        <strain evidence="3 4">CGMCC 1.3240</strain>
    </source>
</reference>
<dbReference type="InterPro" id="IPR055774">
    <property type="entry name" value="DUF7350"/>
</dbReference>
<organism evidence="3 4">
    <name type="scientific">Halalkalicoccus tibetensis</name>
    <dbReference type="NCBI Taxonomy" id="175632"/>
    <lineage>
        <taxon>Archaea</taxon>
        <taxon>Methanobacteriati</taxon>
        <taxon>Methanobacteriota</taxon>
        <taxon>Stenosarchaea group</taxon>
        <taxon>Halobacteria</taxon>
        <taxon>Halobacteriales</taxon>
        <taxon>Halococcaceae</taxon>
        <taxon>Halalkalicoccus</taxon>
    </lineage>
</organism>